<dbReference type="Pfam" id="PF00239">
    <property type="entry name" value="Resolvase"/>
    <property type="match status" value="1"/>
</dbReference>
<feature type="active site" description="O-(5'-phospho-DNA)-serine intermediate" evidence="5 6">
    <location>
        <position position="12"/>
    </location>
</feature>
<reference evidence="9" key="1">
    <citation type="submission" date="2019-01" db="EMBL/GenBank/DDBJ databases">
        <title>Draft genomes of a novel of Sporanaerobacter strains.</title>
        <authorList>
            <person name="Ma S."/>
        </authorList>
    </citation>
    <scope>NUCLEOTIDE SEQUENCE [LARGE SCALE GENOMIC DNA]</scope>
    <source>
        <strain evidence="9">NJN-17</strain>
    </source>
</reference>
<keyword evidence="3" id="KW-0238">DNA-binding</keyword>
<dbReference type="Proteomes" id="UP000287969">
    <property type="component" value="Chromosome"/>
</dbReference>
<dbReference type="PROSITE" id="PS51736">
    <property type="entry name" value="RECOMBINASES_3"/>
    <property type="match status" value="1"/>
</dbReference>
<organism evidence="8 9">
    <name type="scientific">Acidilutibacter cellobiosedens</name>
    <dbReference type="NCBI Taxonomy" id="2507161"/>
    <lineage>
        <taxon>Bacteria</taxon>
        <taxon>Bacillati</taxon>
        <taxon>Bacillota</taxon>
        <taxon>Tissierellia</taxon>
        <taxon>Tissierellales</taxon>
        <taxon>Acidilutibacteraceae</taxon>
        <taxon>Acidilutibacter</taxon>
    </lineage>
</organism>
<gene>
    <name evidence="8" type="ORF">EQM13_13730</name>
</gene>
<name>A0A410QHN7_9FIRM</name>
<dbReference type="AlphaFoldDB" id="A0A410QHN7"/>
<keyword evidence="9" id="KW-1185">Reference proteome</keyword>
<evidence type="ECO:0000259" key="7">
    <source>
        <dbReference type="PROSITE" id="PS51736"/>
    </source>
</evidence>
<evidence type="ECO:0000313" key="8">
    <source>
        <dbReference type="EMBL" id="QAT63477.1"/>
    </source>
</evidence>
<dbReference type="EMBL" id="CP035282">
    <property type="protein sequence ID" value="QAT63477.1"/>
    <property type="molecule type" value="Genomic_DNA"/>
</dbReference>
<accession>A0A410QHN7</accession>
<dbReference type="CDD" id="cd03768">
    <property type="entry name" value="SR_ResInv"/>
    <property type="match status" value="1"/>
</dbReference>
<comment type="similarity">
    <text evidence="1">Belongs to the site-specific recombinase resolvase family.</text>
</comment>
<dbReference type="PROSITE" id="PS00397">
    <property type="entry name" value="RECOMBINASES_1"/>
    <property type="match status" value="1"/>
</dbReference>
<sequence length="204" mass="24509">MNRRIYGYIRVSSKDQNEARQIEEMKKHRVDERFIFIDKESGKNFERKEYQLIKRVLNQGDLLIVEAIDRFGRNYREILKEWREITEEIKADIKVLDMPLLDTTQYKDTLGNFVSDLVLQVLSFVAERERDNIRKRQSQGIAVAKAKGVKFGRPKHNIDDNFEKVYKRWKSGEITAVKAMELCMMKRNTFYRRVKEYEKVYNEI</sequence>
<dbReference type="SUPFAM" id="SSF53041">
    <property type="entry name" value="Resolvase-like"/>
    <property type="match status" value="1"/>
</dbReference>
<proteinExistence type="inferred from homology"/>
<evidence type="ECO:0000313" key="9">
    <source>
        <dbReference type="Proteomes" id="UP000287969"/>
    </source>
</evidence>
<dbReference type="SMART" id="SM00857">
    <property type="entry name" value="Resolvase"/>
    <property type="match status" value="1"/>
</dbReference>
<evidence type="ECO:0000256" key="1">
    <source>
        <dbReference type="ARBA" id="ARBA00009913"/>
    </source>
</evidence>
<dbReference type="Gene3D" id="3.40.50.1390">
    <property type="entry name" value="Resolvase, N-terminal catalytic domain"/>
    <property type="match status" value="1"/>
</dbReference>
<protein>
    <submittedName>
        <fullName evidence="8">Recombinase family protein</fullName>
    </submittedName>
</protein>
<feature type="domain" description="Resolvase/invertase-type recombinase catalytic" evidence="7">
    <location>
        <begin position="4"/>
        <end position="148"/>
    </location>
</feature>
<dbReference type="PANTHER" id="PTHR30461:SF26">
    <property type="entry name" value="RESOLVASE HOMOLOG YNEB"/>
    <property type="match status" value="1"/>
</dbReference>
<evidence type="ECO:0000256" key="2">
    <source>
        <dbReference type="ARBA" id="ARBA00022908"/>
    </source>
</evidence>
<dbReference type="OrthoDB" id="9797501at2"/>
<dbReference type="InterPro" id="IPR050639">
    <property type="entry name" value="SSR_resolvase"/>
</dbReference>
<dbReference type="KEGG" id="spoa:EQM13_13730"/>
<keyword evidence="4" id="KW-0233">DNA recombination</keyword>
<evidence type="ECO:0000256" key="3">
    <source>
        <dbReference type="ARBA" id="ARBA00023125"/>
    </source>
</evidence>
<dbReference type="InterPro" id="IPR036162">
    <property type="entry name" value="Resolvase-like_N_sf"/>
</dbReference>
<evidence type="ECO:0000256" key="5">
    <source>
        <dbReference type="PIRSR" id="PIRSR606118-50"/>
    </source>
</evidence>
<evidence type="ECO:0000256" key="4">
    <source>
        <dbReference type="ARBA" id="ARBA00023172"/>
    </source>
</evidence>
<dbReference type="PANTHER" id="PTHR30461">
    <property type="entry name" value="DNA-INVERTASE FROM LAMBDOID PROPHAGE"/>
    <property type="match status" value="1"/>
</dbReference>
<keyword evidence="2" id="KW-0229">DNA integration</keyword>
<dbReference type="InterPro" id="IPR006119">
    <property type="entry name" value="Resolv_N"/>
</dbReference>
<dbReference type="GO" id="GO:0003677">
    <property type="term" value="F:DNA binding"/>
    <property type="evidence" value="ECO:0007669"/>
    <property type="project" value="UniProtKB-KW"/>
</dbReference>
<dbReference type="InterPro" id="IPR006118">
    <property type="entry name" value="Recombinase_CS"/>
</dbReference>
<dbReference type="GO" id="GO:0015074">
    <property type="term" value="P:DNA integration"/>
    <property type="evidence" value="ECO:0007669"/>
    <property type="project" value="UniProtKB-KW"/>
</dbReference>
<dbReference type="GO" id="GO:0000150">
    <property type="term" value="F:DNA strand exchange activity"/>
    <property type="evidence" value="ECO:0007669"/>
    <property type="project" value="InterPro"/>
</dbReference>
<evidence type="ECO:0000256" key="6">
    <source>
        <dbReference type="PROSITE-ProRule" id="PRU10137"/>
    </source>
</evidence>